<feature type="transmembrane region" description="Helical" evidence="1">
    <location>
        <begin position="26"/>
        <end position="49"/>
    </location>
</feature>
<feature type="transmembrane region" description="Helical" evidence="1">
    <location>
        <begin position="120"/>
        <end position="144"/>
    </location>
</feature>
<name>A0A1V6UVC6_9EURO</name>
<feature type="transmembrane region" description="Helical" evidence="1">
    <location>
        <begin position="164"/>
        <end position="182"/>
    </location>
</feature>
<protein>
    <recommendedName>
        <fullName evidence="2">DUF7703 domain-containing protein</fullName>
    </recommendedName>
</protein>
<feature type="transmembrane region" description="Helical" evidence="1">
    <location>
        <begin position="56"/>
        <end position="78"/>
    </location>
</feature>
<feature type="transmembrane region" description="Helical" evidence="1">
    <location>
        <begin position="84"/>
        <end position="108"/>
    </location>
</feature>
<dbReference type="AlphaFoldDB" id="A0A1V6UVC6"/>
<evidence type="ECO:0000313" key="4">
    <source>
        <dbReference type="Proteomes" id="UP000191500"/>
    </source>
</evidence>
<feature type="transmembrane region" description="Helical" evidence="1">
    <location>
        <begin position="203"/>
        <end position="228"/>
    </location>
</feature>
<dbReference type="EMBL" id="MDDG01000004">
    <property type="protein sequence ID" value="OQE42355.1"/>
    <property type="molecule type" value="Genomic_DNA"/>
</dbReference>
<keyword evidence="4" id="KW-1185">Reference proteome</keyword>
<sequence>MATHTDISISLLHNYGGKSDVTQTRVFVAFAGLACYNAIELVILCLSSFRRHKSTYFWSLLIASVSIIPYTLGFTLLFFPTGVTPWLCMSLAIPSWYGMVTGQSIVLWSRLHLVLQNRKVLLGVLWMICIDAVILHIPTSVIIFGTVAHPTGPWALAYDIIERIELIGFCVQEFLISSIYVWETVKLLRLRPDGRRHGILNQLLVINIIILLLDISVVVIEFVGLYAIQVTFKPLAYSVKLKLEYAILGKLIAVAHGHRGSQELRSSERGLSELHSEGLRHLNLETPMQARQHYNPPWYPDALDFRHSSSTSSGMLRDP</sequence>
<evidence type="ECO:0000313" key="3">
    <source>
        <dbReference type="EMBL" id="OQE42355.1"/>
    </source>
</evidence>
<dbReference type="PANTHER" id="PTHR37013:SF7">
    <property type="entry name" value="INTEGRAL MEMBRANE PROTEIN"/>
    <property type="match status" value="1"/>
</dbReference>
<accession>A0A1V6UVC6</accession>
<comment type="caution">
    <text evidence="3">The sequence shown here is derived from an EMBL/GenBank/DDBJ whole genome shotgun (WGS) entry which is preliminary data.</text>
</comment>
<keyword evidence="1" id="KW-1133">Transmembrane helix</keyword>
<feature type="domain" description="DUF7703" evidence="2">
    <location>
        <begin position="22"/>
        <end position="255"/>
    </location>
</feature>
<evidence type="ECO:0000256" key="1">
    <source>
        <dbReference type="SAM" id="Phobius"/>
    </source>
</evidence>
<reference evidence="4" key="1">
    <citation type="journal article" date="2017" name="Nat. Microbiol.">
        <title>Global analysis of biosynthetic gene clusters reveals vast potential of secondary metabolite production in Penicillium species.</title>
        <authorList>
            <person name="Nielsen J.C."/>
            <person name="Grijseels S."/>
            <person name="Prigent S."/>
            <person name="Ji B."/>
            <person name="Dainat J."/>
            <person name="Nielsen K.F."/>
            <person name="Frisvad J.C."/>
            <person name="Workman M."/>
            <person name="Nielsen J."/>
        </authorList>
    </citation>
    <scope>NUCLEOTIDE SEQUENCE [LARGE SCALE GENOMIC DNA]</scope>
    <source>
        <strain evidence="4">IBT 31321</strain>
    </source>
</reference>
<dbReference type="Proteomes" id="UP000191500">
    <property type="component" value="Unassembled WGS sequence"/>
</dbReference>
<dbReference type="PANTHER" id="PTHR37013">
    <property type="entry name" value="INTEGRAL MEMBRANE PROTEIN (AFU_ORTHOLOGUE AFUA_1G05950)-RELATED"/>
    <property type="match status" value="1"/>
</dbReference>
<proteinExistence type="predicted"/>
<dbReference type="Pfam" id="PF24802">
    <property type="entry name" value="DUF7703"/>
    <property type="match status" value="1"/>
</dbReference>
<gene>
    <name evidence="3" type="ORF">PENCOP_c004G07855</name>
</gene>
<evidence type="ECO:0000259" key="2">
    <source>
        <dbReference type="Pfam" id="PF24802"/>
    </source>
</evidence>
<keyword evidence="1" id="KW-0812">Transmembrane</keyword>
<organism evidence="3 4">
    <name type="scientific">Penicillium coprophilum</name>
    <dbReference type="NCBI Taxonomy" id="36646"/>
    <lineage>
        <taxon>Eukaryota</taxon>
        <taxon>Fungi</taxon>
        <taxon>Dikarya</taxon>
        <taxon>Ascomycota</taxon>
        <taxon>Pezizomycotina</taxon>
        <taxon>Eurotiomycetes</taxon>
        <taxon>Eurotiomycetidae</taxon>
        <taxon>Eurotiales</taxon>
        <taxon>Aspergillaceae</taxon>
        <taxon>Penicillium</taxon>
    </lineage>
</organism>
<dbReference type="InterPro" id="IPR056120">
    <property type="entry name" value="DUF7703"/>
</dbReference>
<keyword evidence="1" id="KW-0472">Membrane</keyword>